<organism evidence="3">
    <name type="scientific">Thelazia callipaeda</name>
    <name type="common">Oriental eyeworm</name>
    <name type="synonym">Parasitic nematode</name>
    <dbReference type="NCBI Taxonomy" id="103827"/>
    <lineage>
        <taxon>Eukaryota</taxon>
        <taxon>Metazoa</taxon>
        <taxon>Ecdysozoa</taxon>
        <taxon>Nematoda</taxon>
        <taxon>Chromadorea</taxon>
        <taxon>Rhabditida</taxon>
        <taxon>Spirurina</taxon>
        <taxon>Spiruromorpha</taxon>
        <taxon>Thelazioidea</taxon>
        <taxon>Thelaziidae</taxon>
        <taxon>Thelazia</taxon>
    </lineage>
</organism>
<name>A0A0N5CJ52_THECL</name>
<reference evidence="1 2" key="2">
    <citation type="submission" date="2018-11" db="EMBL/GenBank/DDBJ databases">
        <authorList>
            <consortium name="Pathogen Informatics"/>
        </authorList>
    </citation>
    <scope>NUCLEOTIDE SEQUENCE [LARGE SCALE GENOMIC DNA]</scope>
</reference>
<evidence type="ECO:0000313" key="3">
    <source>
        <dbReference type="WBParaSite" id="TCLT_0000004101-mRNA-1"/>
    </source>
</evidence>
<dbReference type="OrthoDB" id="2192644at2759"/>
<dbReference type="AlphaFoldDB" id="A0A0N5CJ52"/>
<dbReference type="EMBL" id="UYYF01000002">
    <property type="protein sequence ID" value="VDM94855.1"/>
    <property type="molecule type" value="Genomic_DNA"/>
</dbReference>
<sequence>MKAGRNSVISDGIVTNFHKRYEEIMVSDHIETYIQSTVLKKALESTSFDQRNGMHNDEAMEISTSLSLSAYK</sequence>
<dbReference type="Proteomes" id="UP000276776">
    <property type="component" value="Unassembled WGS sequence"/>
</dbReference>
<gene>
    <name evidence="1" type="ORF">TCLT_LOCUS42</name>
</gene>
<protein>
    <submittedName>
        <fullName evidence="3">Transposase</fullName>
    </submittedName>
</protein>
<evidence type="ECO:0000313" key="2">
    <source>
        <dbReference type="Proteomes" id="UP000276776"/>
    </source>
</evidence>
<evidence type="ECO:0000313" key="1">
    <source>
        <dbReference type="EMBL" id="VDM94855.1"/>
    </source>
</evidence>
<accession>A0A0N5CJ52</accession>
<proteinExistence type="predicted"/>
<keyword evidence="2" id="KW-1185">Reference proteome</keyword>
<dbReference type="WBParaSite" id="TCLT_0000004101-mRNA-1">
    <property type="protein sequence ID" value="TCLT_0000004101-mRNA-1"/>
    <property type="gene ID" value="TCLT_0000004101"/>
</dbReference>
<reference evidence="3" key="1">
    <citation type="submission" date="2017-02" db="UniProtKB">
        <authorList>
            <consortium name="WormBaseParasite"/>
        </authorList>
    </citation>
    <scope>IDENTIFICATION</scope>
</reference>